<feature type="non-terminal residue" evidence="3">
    <location>
        <position position="1"/>
    </location>
</feature>
<dbReference type="GO" id="GO:0032452">
    <property type="term" value="F:histone demethylase activity"/>
    <property type="evidence" value="ECO:0007669"/>
    <property type="project" value="TreeGrafter"/>
</dbReference>
<accession>A0AAN6RTU9</accession>
<feature type="domain" description="JmjC" evidence="2">
    <location>
        <begin position="105"/>
        <end position="290"/>
    </location>
</feature>
<keyword evidence="4" id="KW-1185">Reference proteome</keyword>
<dbReference type="GO" id="GO:0010468">
    <property type="term" value="P:regulation of gene expression"/>
    <property type="evidence" value="ECO:0007669"/>
    <property type="project" value="TreeGrafter"/>
</dbReference>
<reference evidence="3" key="2">
    <citation type="submission" date="2023-05" db="EMBL/GenBank/DDBJ databases">
        <authorList>
            <consortium name="Lawrence Berkeley National Laboratory"/>
            <person name="Steindorff A."/>
            <person name="Hensen N."/>
            <person name="Bonometti L."/>
            <person name="Westerberg I."/>
            <person name="Brannstrom I.O."/>
            <person name="Guillou S."/>
            <person name="Cros-Aarteil S."/>
            <person name="Calhoun S."/>
            <person name="Haridas S."/>
            <person name="Kuo A."/>
            <person name="Mondo S."/>
            <person name="Pangilinan J."/>
            <person name="Riley R."/>
            <person name="Labutti K."/>
            <person name="Andreopoulos B."/>
            <person name="Lipzen A."/>
            <person name="Chen C."/>
            <person name="Yanf M."/>
            <person name="Daum C."/>
            <person name="Ng V."/>
            <person name="Clum A."/>
            <person name="Ohm R."/>
            <person name="Martin F."/>
            <person name="Silar P."/>
            <person name="Natvig D."/>
            <person name="Lalanne C."/>
            <person name="Gautier V."/>
            <person name="Ament-Velasquez S.L."/>
            <person name="Kruys A."/>
            <person name="Hutchinson M.I."/>
            <person name="Powell A.J."/>
            <person name="Barry K."/>
            <person name="Miller A.N."/>
            <person name="Grigoriev I.V."/>
            <person name="Debuchy R."/>
            <person name="Gladieux P."/>
            <person name="Thoren M.H."/>
            <person name="Johannesson H."/>
        </authorList>
    </citation>
    <scope>NUCLEOTIDE SEQUENCE</scope>
    <source>
        <strain evidence="3">CBS 103.79</strain>
    </source>
</reference>
<dbReference type="Pfam" id="PF02373">
    <property type="entry name" value="JmjC"/>
    <property type="match status" value="1"/>
</dbReference>
<dbReference type="PROSITE" id="PS51184">
    <property type="entry name" value="JMJC"/>
    <property type="match status" value="1"/>
</dbReference>
<dbReference type="GO" id="GO:0000785">
    <property type="term" value="C:chromatin"/>
    <property type="evidence" value="ECO:0007669"/>
    <property type="project" value="TreeGrafter"/>
</dbReference>
<dbReference type="GO" id="GO:0005634">
    <property type="term" value="C:nucleus"/>
    <property type="evidence" value="ECO:0007669"/>
    <property type="project" value="TreeGrafter"/>
</dbReference>
<comment type="caution">
    <text evidence="3">The sequence shown here is derived from an EMBL/GenBank/DDBJ whole genome shotgun (WGS) entry which is preliminary data.</text>
</comment>
<sequence>PNAPPDNMPVPTFTLEFSDLGEHLIPKLQACVRDSNFTGKLSVKDFRLAPTQLTDAVRPLEMPGFDAQFEIVHRLDEGVWQLFSHPVKEFQLPDLANITKPPGDAEQYLEDLYQNLPEKPSPYHITPLSGPIAQKLQSLFPPGSEVAQLGDIPGVSTLFGHVGEAASGTCFHHEDGGLRSYNLTLFGWKIWIRISLHHTAKFEALVQRLTNCDNRCDQFVRHTSVVIPPSRLRAENIDFIVFCSGPGEMVLTEPGQYHAVINWTRCGAIAINFTLPGEDPIPRKLSVCDLDGLYPLRHPRIQQLHSAKRKEHGSRPERPIPNKRPRSDNRTVKVLVDETTSRDALLRFMATVCAWRKVRNDLRGQLSQISTYDRSDRPAALDTLRTTCGHNSQLFSFLEILTSVHLVRNVDRRISAIAPKAIDTLLGHRGLEDIRQNRRSIQKELAGYEKWDLLCGETSSYTYEGILCFVPPVFKDYRVMTRSQIQELSKDDIASFRSALGRVEHAQYLCEVGRAFQSQIFGLTEFPRRRFEELSDRELSTLSLSGLLELLEAGGRDSPAGRDRPTGNGRPAGIDRAR</sequence>
<dbReference type="AlphaFoldDB" id="A0AAN6RTU9"/>
<dbReference type="SMART" id="SM00558">
    <property type="entry name" value="JmjC"/>
    <property type="match status" value="1"/>
</dbReference>
<name>A0AAN6RTU9_9PEZI</name>
<dbReference type="PANTHER" id="PTHR10694">
    <property type="entry name" value="LYSINE-SPECIFIC DEMETHYLASE"/>
    <property type="match status" value="1"/>
</dbReference>
<evidence type="ECO:0000256" key="1">
    <source>
        <dbReference type="SAM" id="MobiDB-lite"/>
    </source>
</evidence>
<proteinExistence type="predicted"/>
<evidence type="ECO:0000259" key="2">
    <source>
        <dbReference type="PROSITE" id="PS51184"/>
    </source>
</evidence>
<feature type="compositionally biased region" description="Basic and acidic residues" evidence="1">
    <location>
        <begin position="313"/>
        <end position="328"/>
    </location>
</feature>
<reference evidence="3" key="1">
    <citation type="journal article" date="2023" name="Mol. Phylogenet. Evol.">
        <title>Genome-scale phylogeny and comparative genomics of the fungal order Sordariales.</title>
        <authorList>
            <person name="Hensen N."/>
            <person name="Bonometti L."/>
            <person name="Westerberg I."/>
            <person name="Brannstrom I.O."/>
            <person name="Guillou S."/>
            <person name="Cros-Aarteil S."/>
            <person name="Calhoun S."/>
            <person name="Haridas S."/>
            <person name="Kuo A."/>
            <person name="Mondo S."/>
            <person name="Pangilinan J."/>
            <person name="Riley R."/>
            <person name="LaButti K."/>
            <person name="Andreopoulos B."/>
            <person name="Lipzen A."/>
            <person name="Chen C."/>
            <person name="Yan M."/>
            <person name="Daum C."/>
            <person name="Ng V."/>
            <person name="Clum A."/>
            <person name="Steindorff A."/>
            <person name="Ohm R.A."/>
            <person name="Martin F."/>
            <person name="Silar P."/>
            <person name="Natvig D.O."/>
            <person name="Lalanne C."/>
            <person name="Gautier V."/>
            <person name="Ament-Velasquez S.L."/>
            <person name="Kruys A."/>
            <person name="Hutchinson M.I."/>
            <person name="Powell A.J."/>
            <person name="Barry K."/>
            <person name="Miller A.N."/>
            <person name="Grigoriev I.V."/>
            <person name="Debuchy R."/>
            <person name="Gladieux P."/>
            <person name="Hiltunen Thoren M."/>
            <person name="Johannesson H."/>
        </authorList>
    </citation>
    <scope>NUCLEOTIDE SEQUENCE</scope>
    <source>
        <strain evidence="3">CBS 103.79</strain>
    </source>
</reference>
<dbReference type="EMBL" id="MU855463">
    <property type="protein sequence ID" value="KAK3903212.1"/>
    <property type="molecule type" value="Genomic_DNA"/>
</dbReference>
<dbReference type="Gene3D" id="2.60.120.650">
    <property type="entry name" value="Cupin"/>
    <property type="match status" value="1"/>
</dbReference>
<feature type="region of interest" description="Disordered" evidence="1">
    <location>
        <begin position="304"/>
        <end position="328"/>
    </location>
</feature>
<feature type="region of interest" description="Disordered" evidence="1">
    <location>
        <begin position="554"/>
        <end position="578"/>
    </location>
</feature>
<dbReference type="InterPro" id="IPR003347">
    <property type="entry name" value="JmjC_dom"/>
</dbReference>
<organism evidence="3 4">
    <name type="scientific">Staphylotrichum tortipilum</name>
    <dbReference type="NCBI Taxonomy" id="2831512"/>
    <lineage>
        <taxon>Eukaryota</taxon>
        <taxon>Fungi</taxon>
        <taxon>Dikarya</taxon>
        <taxon>Ascomycota</taxon>
        <taxon>Pezizomycotina</taxon>
        <taxon>Sordariomycetes</taxon>
        <taxon>Sordariomycetidae</taxon>
        <taxon>Sordariales</taxon>
        <taxon>Chaetomiaceae</taxon>
        <taxon>Staphylotrichum</taxon>
    </lineage>
</organism>
<dbReference type="Proteomes" id="UP001303889">
    <property type="component" value="Unassembled WGS sequence"/>
</dbReference>
<evidence type="ECO:0000313" key="3">
    <source>
        <dbReference type="EMBL" id="KAK3903212.1"/>
    </source>
</evidence>
<dbReference type="SUPFAM" id="SSF51197">
    <property type="entry name" value="Clavaminate synthase-like"/>
    <property type="match status" value="1"/>
</dbReference>
<evidence type="ECO:0000313" key="4">
    <source>
        <dbReference type="Proteomes" id="UP001303889"/>
    </source>
</evidence>
<gene>
    <name evidence="3" type="ORF">C8A05DRAFT_14818</name>
</gene>
<protein>
    <submittedName>
        <fullName evidence="3">JmjC domain, hydroxylase-domain-containing protein</fullName>
    </submittedName>
</protein>